<protein>
    <submittedName>
        <fullName evidence="3">Uncharacterized protein</fullName>
    </submittedName>
</protein>
<evidence type="ECO:0000313" key="3">
    <source>
        <dbReference type="WBParaSite" id="MhA1_Contig1245.frz3.gene4"/>
    </source>
</evidence>
<organism evidence="2 3">
    <name type="scientific">Meloidogyne hapla</name>
    <name type="common">Root-knot nematode worm</name>
    <dbReference type="NCBI Taxonomy" id="6305"/>
    <lineage>
        <taxon>Eukaryota</taxon>
        <taxon>Metazoa</taxon>
        <taxon>Ecdysozoa</taxon>
        <taxon>Nematoda</taxon>
        <taxon>Chromadorea</taxon>
        <taxon>Rhabditida</taxon>
        <taxon>Tylenchina</taxon>
        <taxon>Tylenchomorpha</taxon>
        <taxon>Tylenchoidea</taxon>
        <taxon>Meloidogynidae</taxon>
        <taxon>Meloidogyninae</taxon>
        <taxon>Meloidogyne</taxon>
    </lineage>
</organism>
<dbReference type="AlphaFoldDB" id="A0A1I8B2R6"/>
<dbReference type="WBParaSite" id="MhA1_Contig1245.frz3.gene4">
    <property type="protein sequence ID" value="MhA1_Contig1245.frz3.gene4"/>
    <property type="gene ID" value="MhA1_Contig1245.frz3.gene4"/>
</dbReference>
<evidence type="ECO:0000313" key="2">
    <source>
        <dbReference type="Proteomes" id="UP000095281"/>
    </source>
</evidence>
<name>A0A1I8B2R6_MELHA</name>
<feature type="chain" id="PRO_5009315388" evidence="1">
    <location>
        <begin position="21"/>
        <end position="284"/>
    </location>
</feature>
<keyword evidence="2" id="KW-1185">Reference proteome</keyword>
<reference evidence="3" key="1">
    <citation type="submission" date="2016-11" db="UniProtKB">
        <authorList>
            <consortium name="WormBaseParasite"/>
        </authorList>
    </citation>
    <scope>IDENTIFICATION</scope>
</reference>
<dbReference type="Proteomes" id="UP000095281">
    <property type="component" value="Unplaced"/>
</dbReference>
<proteinExistence type="predicted"/>
<feature type="signal peptide" evidence="1">
    <location>
        <begin position="1"/>
        <end position="20"/>
    </location>
</feature>
<keyword evidence="1" id="KW-0732">Signal</keyword>
<sequence>MNLKIFFVLLLDLVTTMLEGAGLPTNVVVPIQSSNVGEMAPASYEPSSGVEYSNIPFYGNRKMFGNEKSYQKRGNKGKGKKIKVDPANRFSVLQGLTEEKQKKMFDKFENKSKIEEKYEEKCEEVCKDEEEGIVKKLSSSIRMNRRLLEHAPAPAPISAPDFDDDDKNCWCPKTISVLVIGTLALHGFNQTITNLDCKISPDFGINHQLHSCVRTNESFNCNSTGFVEASDKKFFEHYNKSKTFDLYCPKNGSMEKVAEANATRASHKYKRQWMLNFVQKEKKN</sequence>
<evidence type="ECO:0000256" key="1">
    <source>
        <dbReference type="SAM" id="SignalP"/>
    </source>
</evidence>
<accession>A0A1I8B2R6</accession>